<reference evidence="1 2" key="1">
    <citation type="submission" date="2019-04" db="EMBL/GenBank/DDBJ databases">
        <title>An improved genome assembly and genetic linkage map for asparagus bean, Vigna unguiculata ssp. sesquipedialis.</title>
        <authorList>
            <person name="Xia Q."/>
            <person name="Zhang R."/>
            <person name="Dong Y."/>
        </authorList>
    </citation>
    <scope>NUCLEOTIDE SEQUENCE [LARGE SCALE GENOMIC DNA]</scope>
    <source>
        <tissue evidence="1">Leaf</tissue>
    </source>
</reference>
<dbReference type="EMBL" id="CP039352">
    <property type="protein sequence ID" value="QCE03394.1"/>
    <property type="molecule type" value="Genomic_DNA"/>
</dbReference>
<organism evidence="1 2">
    <name type="scientific">Vigna unguiculata</name>
    <name type="common">Cowpea</name>
    <dbReference type="NCBI Taxonomy" id="3917"/>
    <lineage>
        <taxon>Eukaryota</taxon>
        <taxon>Viridiplantae</taxon>
        <taxon>Streptophyta</taxon>
        <taxon>Embryophyta</taxon>
        <taxon>Tracheophyta</taxon>
        <taxon>Spermatophyta</taxon>
        <taxon>Magnoliopsida</taxon>
        <taxon>eudicotyledons</taxon>
        <taxon>Gunneridae</taxon>
        <taxon>Pentapetalae</taxon>
        <taxon>rosids</taxon>
        <taxon>fabids</taxon>
        <taxon>Fabales</taxon>
        <taxon>Fabaceae</taxon>
        <taxon>Papilionoideae</taxon>
        <taxon>50 kb inversion clade</taxon>
        <taxon>NPAAA clade</taxon>
        <taxon>indigoferoid/millettioid clade</taxon>
        <taxon>Phaseoleae</taxon>
        <taxon>Vigna</taxon>
    </lineage>
</organism>
<gene>
    <name evidence="1" type="ORF">DEO72_LG8g1418</name>
</gene>
<proteinExistence type="predicted"/>
<sequence>MGEVIAAKEVAAKEATSEIYGLQQAVYSEHVNGFQKALRQTDFLYKEVSVSDCRFWKTYKTSLE</sequence>
<evidence type="ECO:0000313" key="1">
    <source>
        <dbReference type="EMBL" id="QCE03394.1"/>
    </source>
</evidence>
<name>A0A4D6MRJ1_VIGUN</name>
<dbReference type="Proteomes" id="UP000501690">
    <property type="component" value="Linkage Group LG8"/>
</dbReference>
<protein>
    <submittedName>
        <fullName evidence="1">Uncharacterized protein</fullName>
    </submittedName>
</protein>
<keyword evidence="2" id="KW-1185">Reference proteome</keyword>
<accession>A0A4D6MRJ1</accession>
<evidence type="ECO:0000313" key="2">
    <source>
        <dbReference type="Proteomes" id="UP000501690"/>
    </source>
</evidence>
<dbReference type="AlphaFoldDB" id="A0A4D6MRJ1"/>